<comment type="caution">
    <text evidence="9">The sequence shown here is derived from an EMBL/GenBank/DDBJ whole genome shotgun (WGS) entry which is preliminary data.</text>
</comment>
<feature type="transmembrane region" description="Helical" evidence="7">
    <location>
        <begin position="105"/>
        <end position="126"/>
    </location>
</feature>
<dbReference type="InterPro" id="IPR045621">
    <property type="entry name" value="BPD_transp_1_N"/>
</dbReference>
<dbReference type="PANTHER" id="PTHR43163:SF6">
    <property type="entry name" value="DIPEPTIDE TRANSPORT SYSTEM PERMEASE PROTEIN DPPB-RELATED"/>
    <property type="match status" value="1"/>
</dbReference>
<organism evidence="9 10">
    <name type="scientific">Caldovatus sediminis</name>
    <dbReference type="NCBI Taxonomy" id="2041189"/>
    <lineage>
        <taxon>Bacteria</taxon>
        <taxon>Pseudomonadati</taxon>
        <taxon>Pseudomonadota</taxon>
        <taxon>Alphaproteobacteria</taxon>
        <taxon>Acetobacterales</taxon>
        <taxon>Roseomonadaceae</taxon>
        <taxon>Caldovatus</taxon>
    </lineage>
</organism>
<proteinExistence type="inferred from homology"/>
<dbReference type="Proteomes" id="UP000597507">
    <property type="component" value="Unassembled WGS sequence"/>
</dbReference>
<reference evidence="9 10" key="1">
    <citation type="journal article" date="2014" name="Int. J. Syst. Evol. Microbiol.">
        <title>Complete genome sequence of Corynebacterium casei LMG S-19264T (=DSM 44701T), isolated from a smear-ripened cheese.</title>
        <authorList>
            <consortium name="US DOE Joint Genome Institute (JGI-PGF)"/>
            <person name="Walter F."/>
            <person name="Albersmeier A."/>
            <person name="Kalinowski J."/>
            <person name="Ruckert C."/>
        </authorList>
    </citation>
    <scope>NUCLEOTIDE SEQUENCE [LARGE SCALE GENOMIC DNA]</scope>
    <source>
        <strain evidence="9 10">CGMCC 1.16330</strain>
    </source>
</reference>
<dbReference type="GO" id="GO:0055085">
    <property type="term" value="P:transmembrane transport"/>
    <property type="evidence" value="ECO:0007669"/>
    <property type="project" value="InterPro"/>
</dbReference>
<dbReference type="GO" id="GO:0005886">
    <property type="term" value="C:plasma membrane"/>
    <property type="evidence" value="ECO:0007669"/>
    <property type="project" value="UniProtKB-SubCell"/>
</dbReference>
<feature type="transmembrane region" description="Helical" evidence="7">
    <location>
        <begin position="138"/>
        <end position="162"/>
    </location>
</feature>
<protein>
    <submittedName>
        <fullName evidence="9">ABC transporter permease</fullName>
    </submittedName>
</protein>
<keyword evidence="5 7" id="KW-1133">Transmembrane helix</keyword>
<sequence>MFTYVLRRLLFGALTVLGVSVVVFVIMRILPGDPLVAIFGPDGFTRLTEEQRAGYMAELGLSDPLPVQYLRWMGDILRGELGRSFFRSESVAEMILRRGPLTAQIALLSVVLSWLVGIPVALVSALRPNSLADNVARVLSILFLAVPGFWLGMLIVLGLLFAFGYRAPLTGASLLSDPWTTLQMIIGPAIVLGLGQAAYVARMARSSLLEVIREDYVRTARAKGLNSRAVIVLHALPNALLPVVTLSGILLGFVLAGSIPVERAFGTPGLGYAMYTAVSERDVFVMQNLVFLYAVVFVVLNILVDVLNAWLDPRIRLR</sequence>
<keyword evidence="2 7" id="KW-0813">Transport</keyword>
<feature type="domain" description="ABC transmembrane type-1" evidence="8">
    <location>
        <begin position="99"/>
        <end position="308"/>
    </location>
</feature>
<accession>A0A8J2Z9S4</accession>
<evidence type="ECO:0000313" key="10">
    <source>
        <dbReference type="Proteomes" id="UP000597507"/>
    </source>
</evidence>
<dbReference type="Pfam" id="PF00528">
    <property type="entry name" value="BPD_transp_1"/>
    <property type="match status" value="1"/>
</dbReference>
<gene>
    <name evidence="9" type="primary">dppB</name>
    <name evidence="9" type="ORF">GCM10010964_12090</name>
</gene>
<evidence type="ECO:0000256" key="2">
    <source>
        <dbReference type="ARBA" id="ARBA00022448"/>
    </source>
</evidence>
<dbReference type="EMBL" id="BMKS01000003">
    <property type="protein sequence ID" value="GGG25728.1"/>
    <property type="molecule type" value="Genomic_DNA"/>
</dbReference>
<keyword evidence="10" id="KW-1185">Reference proteome</keyword>
<dbReference type="PANTHER" id="PTHR43163">
    <property type="entry name" value="DIPEPTIDE TRANSPORT SYSTEM PERMEASE PROTEIN DPPB-RELATED"/>
    <property type="match status" value="1"/>
</dbReference>
<evidence type="ECO:0000256" key="3">
    <source>
        <dbReference type="ARBA" id="ARBA00022475"/>
    </source>
</evidence>
<feature type="transmembrane region" description="Helical" evidence="7">
    <location>
        <begin position="182"/>
        <end position="201"/>
    </location>
</feature>
<dbReference type="RefSeq" id="WP_188899114.1">
    <property type="nucleotide sequence ID" value="NZ_BMKS01000003.1"/>
</dbReference>
<evidence type="ECO:0000256" key="5">
    <source>
        <dbReference type="ARBA" id="ARBA00022989"/>
    </source>
</evidence>
<keyword evidence="6 7" id="KW-0472">Membrane</keyword>
<dbReference type="Pfam" id="PF19300">
    <property type="entry name" value="BPD_transp_1_N"/>
    <property type="match status" value="1"/>
</dbReference>
<evidence type="ECO:0000256" key="6">
    <source>
        <dbReference type="ARBA" id="ARBA00023136"/>
    </source>
</evidence>
<keyword evidence="3" id="KW-1003">Cell membrane</keyword>
<keyword evidence="4 7" id="KW-0812">Transmembrane</keyword>
<name>A0A8J2Z9S4_9PROT</name>
<comment type="similarity">
    <text evidence="7">Belongs to the binding-protein-dependent transport system permease family.</text>
</comment>
<evidence type="ECO:0000259" key="8">
    <source>
        <dbReference type="PROSITE" id="PS50928"/>
    </source>
</evidence>
<dbReference type="PROSITE" id="PS50928">
    <property type="entry name" value="ABC_TM1"/>
    <property type="match status" value="1"/>
</dbReference>
<dbReference type="InterPro" id="IPR035906">
    <property type="entry name" value="MetI-like_sf"/>
</dbReference>
<evidence type="ECO:0000256" key="1">
    <source>
        <dbReference type="ARBA" id="ARBA00004651"/>
    </source>
</evidence>
<evidence type="ECO:0000256" key="4">
    <source>
        <dbReference type="ARBA" id="ARBA00022692"/>
    </source>
</evidence>
<evidence type="ECO:0000256" key="7">
    <source>
        <dbReference type="RuleBase" id="RU363032"/>
    </source>
</evidence>
<feature type="transmembrane region" description="Helical" evidence="7">
    <location>
        <begin position="231"/>
        <end position="256"/>
    </location>
</feature>
<dbReference type="InterPro" id="IPR000515">
    <property type="entry name" value="MetI-like"/>
</dbReference>
<dbReference type="CDD" id="cd06261">
    <property type="entry name" value="TM_PBP2"/>
    <property type="match status" value="1"/>
</dbReference>
<comment type="subcellular location">
    <subcellularLocation>
        <location evidence="1 7">Cell membrane</location>
        <topology evidence="1 7">Multi-pass membrane protein</topology>
    </subcellularLocation>
</comment>
<dbReference type="Gene3D" id="1.10.3720.10">
    <property type="entry name" value="MetI-like"/>
    <property type="match status" value="1"/>
</dbReference>
<feature type="transmembrane region" description="Helical" evidence="7">
    <location>
        <begin position="290"/>
        <end position="311"/>
    </location>
</feature>
<dbReference type="AlphaFoldDB" id="A0A8J2Z9S4"/>
<evidence type="ECO:0000313" key="9">
    <source>
        <dbReference type="EMBL" id="GGG25728.1"/>
    </source>
</evidence>
<dbReference type="SUPFAM" id="SSF161098">
    <property type="entry name" value="MetI-like"/>
    <property type="match status" value="1"/>
</dbReference>
<feature type="transmembrane region" description="Helical" evidence="7">
    <location>
        <begin position="9"/>
        <end position="30"/>
    </location>
</feature>